<dbReference type="WBParaSite" id="HPBE_0002493701-mRNA-1">
    <property type="protein sequence ID" value="HPBE_0002493701-mRNA-1"/>
    <property type="gene ID" value="HPBE_0002493701"/>
</dbReference>
<evidence type="ECO:0000313" key="4">
    <source>
        <dbReference type="WBParaSite" id="HPBE_0002493701-mRNA-1"/>
    </source>
</evidence>
<dbReference type="Proteomes" id="UP000050761">
    <property type="component" value="Unassembled WGS sequence"/>
</dbReference>
<feature type="region of interest" description="Disordered" evidence="1">
    <location>
        <begin position="150"/>
        <end position="224"/>
    </location>
</feature>
<dbReference type="AlphaFoldDB" id="A0A183GQG7"/>
<proteinExistence type="predicted"/>
<name>A0A183GQG7_HELPZ</name>
<dbReference type="OrthoDB" id="5827930at2759"/>
<accession>A0A3P8EMX4</accession>
<organism evidence="3 4">
    <name type="scientific">Heligmosomoides polygyrus</name>
    <name type="common">Parasitic roundworm</name>
    <dbReference type="NCBI Taxonomy" id="6339"/>
    <lineage>
        <taxon>Eukaryota</taxon>
        <taxon>Metazoa</taxon>
        <taxon>Ecdysozoa</taxon>
        <taxon>Nematoda</taxon>
        <taxon>Chromadorea</taxon>
        <taxon>Rhabditida</taxon>
        <taxon>Rhabditina</taxon>
        <taxon>Rhabditomorpha</taxon>
        <taxon>Strongyloidea</taxon>
        <taxon>Heligmosomidae</taxon>
        <taxon>Heligmosomoides</taxon>
    </lineage>
</organism>
<keyword evidence="3" id="KW-1185">Reference proteome</keyword>
<evidence type="ECO:0000313" key="3">
    <source>
        <dbReference type="Proteomes" id="UP000050761"/>
    </source>
</evidence>
<evidence type="ECO:0000256" key="1">
    <source>
        <dbReference type="SAM" id="MobiDB-lite"/>
    </source>
</evidence>
<reference evidence="4" key="2">
    <citation type="submission" date="2019-09" db="UniProtKB">
        <authorList>
            <consortium name="WormBaseParasite"/>
        </authorList>
    </citation>
    <scope>IDENTIFICATION</scope>
</reference>
<evidence type="ECO:0000313" key="2">
    <source>
        <dbReference type="EMBL" id="VDP48148.1"/>
    </source>
</evidence>
<feature type="compositionally biased region" description="Polar residues" evidence="1">
    <location>
        <begin position="164"/>
        <end position="173"/>
    </location>
</feature>
<reference evidence="2 3" key="1">
    <citation type="submission" date="2018-11" db="EMBL/GenBank/DDBJ databases">
        <authorList>
            <consortium name="Pathogen Informatics"/>
        </authorList>
    </citation>
    <scope>NUCLEOTIDE SEQUENCE [LARGE SCALE GENOMIC DNA]</scope>
</reference>
<dbReference type="EMBL" id="UZAH01037094">
    <property type="protein sequence ID" value="VDP48148.1"/>
    <property type="molecule type" value="Genomic_DNA"/>
</dbReference>
<gene>
    <name evidence="2" type="ORF">HPBE_LOCUS24936</name>
</gene>
<protein>
    <submittedName>
        <fullName evidence="4">BACK domain-containing protein</fullName>
    </submittedName>
</protein>
<sequence length="224" mass="25973">METKMLRWTAGVTRMNRIRNDVIWQKFGVAPIAEKMREARLRWYGHVLRGKEDSVRKIGLNFEVSSIIIANGECLQSHTITMNLVKRLLMQYVPILYEEMLSQILFNQVLPTPENMMMHAIYYWCNEHPEKLKLSSEDYECIRRAQRLVPAEQTNDGERKPSRKQYNSEPVSSTGTEEGCVTEEEKNRCKHRHAAHVHAPGGGIGKQNVDEETTCPANESDWKR</sequence>
<accession>A0A183GQG7</accession>